<comment type="caution">
    <text evidence="2">The sequence shown here is derived from an EMBL/GenBank/DDBJ whole genome shotgun (WGS) entry which is preliminary data.</text>
</comment>
<name>A0A0A3XKK5_BRAJP</name>
<evidence type="ECO:0000313" key="2">
    <source>
        <dbReference type="EMBL" id="KGT73681.1"/>
    </source>
</evidence>
<dbReference type="Proteomes" id="UP000030377">
    <property type="component" value="Unassembled WGS sequence"/>
</dbReference>
<dbReference type="EMBL" id="JRPN01000042">
    <property type="protein sequence ID" value="KGT73681.1"/>
    <property type="molecule type" value="Genomic_DNA"/>
</dbReference>
<evidence type="ECO:0000256" key="1">
    <source>
        <dbReference type="SAM" id="MobiDB-lite"/>
    </source>
</evidence>
<reference evidence="2 3" key="1">
    <citation type="submission" date="2014-09" db="EMBL/GenBank/DDBJ databases">
        <title>Draft genome of Bradyrhizobium japonicum Is-34.</title>
        <authorList>
            <person name="Tsurumaru H."/>
            <person name="Yamakawa T."/>
            <person name="Hashimoto S."/>
            <person name="Okizaki K."/>
            <person name="Kanesaki Y."/>
            <person name="Yoshikawa H."/>
            <person name="Yajima S."/>
        </authorList>
    </citation>
    <scope>NUCLEOTIDE SEQUENCE [LARGE SCALE GENOMIC DNA]</scope>
    <source>
        <strain evidence="2 3">Is-34</strain>
    </source>
</reference>
<proteinExistence type="predicted"/>
<sequence>MGDEIQLVELTAHADIFATGIGKVEILGSCVRFWFYAAQDSLGGVGSEHLVVSKLVMPIDKVPDTLQFALRGITANAAPWHPSPDTLTEMKRRTGH</sequence>
<accession>A0A0A3XKK5</accession>
<gene>
    <name evidence="2" type="ORF">MA20_42785</name>
</gene>
<organism evidence="2 3">
    <name type="scientific">Bradyrhizobium japonicum</name>
    <dbReference type="NCBI Taxonomy" id="375"/>
    <lineage>
        <taxon>Bacteria</taxon>
        <taxon>Pseudomonadati</taxon>
        <taxon>Pseudomonadota</taxon>
        <taxon>Alphaproteobacteria</taxon>
        <taxon>Hyphomicrobiales</taxon>
        <taxon>Nitrobacteraceae</taxon>
        <taxon>Bradyrhizobium</taxon>
    </lineage>
</organism>
<protein>
    <submittedName>
        <fullName evidence="2">Uncharacterized protein</fullName>
    </submittedName>
</protein>
<dbReference type="RefSeq" id="WP_038944858.1">
    <property type="nucleotide sequence ID" value="NZ_JRPN01000042.1"/>
</dbReference>
<dbReference type="AlphaFoldDB" id="A0A0A3XKK5"/>
<evidence type="ECO:0000313" key="3">
    <source>
        <dbReference type="Proteomes" id="UP000030377"/>
    </source>
</evidence>
<feature type="region of interest" description="Disordered" evidence="1">
    <location>
        <begin position="76"/>
        <end position="96"/>
    </location>
</feature>